<dbReference type="InterPro" id="IPR036285">
    <property type="entry name" value="PRP4-like_sf"/>
</dbReference>
<dbReference type="Pfam" id="PF08799">
    <property type="entry name" value="PRP4"/>
    <property type="match status" value="1"/>
</dbReference>
<proteinExistence type="predicted"/>
<reference evidence="4 5" key="1">
    <citation type="submission" date="2017-06" db="EMBL/GenBank/DDBJ databases">
        <title>A platform for efficient transgenesis in Macrostomum lignano, a flatworm model organism for stem cell research.</title>
        <authorList>
            <person name="Berezikov E."/>
        </authorList>
    </citation>
    <scope>NUCLEOTIDE SEQUENCE [LARGE SCALE GENOMIC DNA]</scope>
    <source>
        <strain evidence="4">DV1</strain>
        <tissue evidence="4">Whole organism</tissue>
    </source>
</reference>
<dbReference type="Proteomes" id="UP000215902">
    <property type="component" value="Unassembled WGS sequence"/>
</dbReference>
<sequence>NRAAMSSGQQMSILRDSIKSGAIDVPLGSALLDGVASQPPEQSESRREMLALVELRRKTRQIQVSTDDREVRAYLRQLGEPICLFGEDAADRRERLKTLIVLHGESAIRKRPAGASDSAGDSEAAASTAGASTSASGAAINKELWYHEGPEALKLANPMSSEFIGGSTNEELLESVRSQASKASQLLESIGPEPALPSDLFECLSIALERRRAAIEQELADWRRRQSQLQKAVQEASSANLSSLSVAELCRIEAELDAAIDSDRNAVRILGFWNASDVDRKTADLIESLRIQWEAPAGK</sequence>
<dbReference type="PANTHER" id="PTHR19846">
    <property type="entry name" value="WD40 REPEAT PROTEIN"/>
    <property type="match status" value="1"/>
</dbReference>
<protein>
    <recommendedName>
        <fullName evidence="3">Pre-mRNA processing factor 4 (PRP4)-like domain-containing protein</fullName>
    </recommendedName>
</protein>
<feature type="compositionally biased region" description="Low complexity" evidence="2">
    <location>
        <begin position="113"/>
        <end position="133"/>
    </location>
</feature>
<feature type="region of interest" description="Disordered" evidence="2">
    <location>
        <begin position="110"/>
        <end position="133"/>
    </location>
</feature>
<feature type="non-terminal residue" evidence="4">
    <location>
        <position position="1"/>
    </location>
</feature>
<dbReference type="PANTHER" id="PTHR19846:SF0">
    <property type="entry name" value="PRE-MRNA PROCESSING FACTOR 4"/>
    <property type="match status" value="1"/>
</dbReference>
<dbReference type="GO" id="GO:0030621">
    <property type="term" value="F:U4 snRNA binding"/>
    <property type="evidence" value="ECO:0007669"/>
    <property type="project" value="TreeGrafter"/>
</dbReference>
<dbReference type="GO" id="GO:0017070">
    <property type="term" value="F:U6 snRNA binding"/>
    <property type="evidence" value="ECO:0007669"/>
    <property type="project" value="TreeGrafter"/>
</dbReference>
<dbReference type="GO" id="GO:0000398">
    <property type="term" value="P:mRNA splicing, via spliceosome"/>
    <property type="evidence" value="ECO:0007669"/>
    <property type="project" value="TreeGrafter"/>
</dbReference>
<feature type="domain" description="Pre-mRNA processing factor 4 (PRP4)-like" evidence="3">
    <location>
        <begin position="66"/>
        <end position="118"/>
    </location>
</feature>
<evidence type="ECO:0000313" key="5">
    <source>
        <dbReference type="Proteomes" id="UP000215902"/>
    </source>
</evidence>
<dbReference type="AlphaFoldDB" id="A0A267H8C6"/>
<dbReference type="GO" id="GO:0046540">
    <property type="term" value="C:U4/U6 x U5 tri-snRNP complex"/>
    <property type="evidence" value="ECO:0007669"/>
    <property type="project" value="TreeGrafter"/>
</dbReference>
<dbReference type="InterPro" id="IPR014906">
    <property type="entry name" value="PRP4-like"/>
</dbReference>
<dbReference type="EMBL" id="NIVC01000019">
    <property type="protein sequence ID" value="PAA93914.1"/>
    <property type="molecule type" value="Genomic_DNA"/>
</dbReference>
<organism evidence="4 5">
    <name type="scientific">Macrostomum lignano</name>
    <dbReference type="NCBI Taxonomy" id="282301"/>
    <lineage>
        <taxon>Eukaryota</taxon>
        <taxon>Metazoa</taxon>
        <taxon>Spiralia</taxon>
        <taxon>Lophotrochozoa</taxon>
        <taxon>Platyhelminthes</taxon>
        <taxon>Rhabditophora</taxon>
        <taxon>Macrostomorpha</taxon>
        <taxon>Macrostomida</taxon>
        <taxon>Macrostomidae</taxon>
        <taxon>Macrostomum</taxon>
    </lineage>
</organism>
<feature type="coiled-coil region" evidence="1">
    <location>
        <begin position="205"/>
        <end position="239"/>
    </location>
</feature>
<dbReference type="OrthoDB" id="540662at2759"/>
<dbReference type="Gene3D" id="4.10.280.110">
    <property type="entry name" value="Pre-mRNA processing factor 4 domain"/>
    <property type="match status" value="1"/>
</dbReference>
<dbReference type="STRING" id="282301.A0A267H8C6"/>
<dbReference type="SUPFAM" id="SSF158230">
    <property type="entry name" value="PRP4-like"/>
    <property type="match status" value="1"/>
</dbReference>
<comment type="caution">
    <text evidence="4">The sequence shown here is derived from an EMBL/GenBank/DDBJ whole genome shotgun (WGS) entry which is preliminary data.</text>
</comment>
<evidence type="ECO:0000313" key="4">
    <source>
        <dbReference type="EMBL" id="PAA93914.1"/>
    </source>
</evidence>
<evidence type="ECO:0000256" key="2">
    <source>
        <dbReference type="SAM" id="MobiDB-lite"/>
    </source>
</evidence>
<evidence type="ECO:0000256" key="1">
    <source>
        <dbReference type="SAM" id="Coils"/>
    </source>
</evidence>
<keyword evidence="5" id="KW-1185">Reference proteome</keyword>
<keyword evidence="1" id="KW-0175">Coiled coil</keyword>
<dbReference type="SMART" id="SM00500">
    <property type="entry name" value="SFM"/>
    <property type="match status" value="1"/>
</dbReference>
<accession>A0A267H8C6</accession>
<gene>
    <name evidence="4" type="ORF">BOX15_Mlig008323g2</name>
</gene>
<evidence type="ECO:0000259" key="3">
    <source>
        <dbReference type="SMART" id="SM00500"/>
    </source>
</evidence>
<name>A0A267H8C6_9PLAT</name>